<sequence>MTTPQDPENPPPGSWADPSPEPALTRPRELTLSFWLWMTAAGLLLASALFLLTQRDALVESARQASTDRDFTEEQLQAGATGLLMIVLIGALIVGGLIVFFAVKSRTGRSWTRVALTVMTPVVFLYSMFLAMPEFSLVIALVVAGAVVTLYLPGSKAYFDAVKKAG</sequence>
<dbReference type="RefSeq" id="WP_184925800.1">
    <property type="nucleotide sequence ID" value="NZ_JACHMO010000001.1"/>
</dbReference>
<dbReference type="EMBL" id="JACHMO010000001">
    <property type="protein sequence ID" value="MBB5806335.1"/>
    <property type="molecule type" value="Genomic_DNA"/>
</dbReference>
<dbReference type="Proteomes" id="UP000552097">
    <property type="component" value="Unassembled WGS sequence"/>
</dbReference>
<feature type="transmembrane region" description="Helical" evidence="2">
    <location>
        <begin position="135"/>
        <end position="154"/>
    </location>
</feature>
<protein>
    <submittedName>
        <fullName evidence="3">Uncharacterized protein</fullName>
    </submittedName>
</protein>
<keyword evidence="4" id="KW-1185">Reference proteome</keyword>
<keyword evidence="2" id="KW-0472">Membrane</keyword>
<feature type="region of interest" description="Disordered" evidence="1">
    <location>
        <begin position="1"/>
        <end position="24"/>
    </location>
</feature>
<evidence type="ECO:0000256" key="1">
    <source>
        <dbReference type="SAM" id="MobiDB-lite"/>
    </source>
</evidence>
<keyword evidence="2" id="KW-1133">Transmembrane helix</keyword>
<evidence type="ECO:0000313" key="4">
    <source>
        <dbReference type="Proteomes" id="UP000552097"/>
    </source>
</evidence>
<feature type="transmembrane region" description="Helical" evidence="2">
    <location>
        <begin position="83"/>
        <end position="103"/>
    </location>
</feature>
<name>A0A7W9M3R7_9PSEU</name>
<keyword evidence="2" id="KW-0812">Transmembrane</keyword>
<comment type="caution">
    <text evidence="3">The sequence shown here is derived from an EMBL/GenBank/DDBJ whole genome shotgun (WGS) entry which is preliminary data.</text>
</comment>
<accession>A0A7W9M3R7</accession>
<evidence type="ECO:0000256" key="2">
    <source>
        <dbReference type="SAM" id="Phobius"/>
    </source>
</evidence>
<dbReference type="AlphaFoldDB" id="A0A7W9M3R7"/>
<feature type="transmembrane region" description="Helical" evidence="2">
    <location>
        <begin position="34"/>
        <end position="53"/>
    </location>
</feature>
<evidence type="ECO:0000313" key="3">
    <source>
        <dbReference type="EMBL" id="MBB5806335.1"/>
    </source>
</evidence>
<feature type="transmembrane region" description="Helical" evidence="2">
    <location>
        <begin position="110"/>
        <end position="129"/>
    </location>
</feature>
<organism evidence="3 4">
    <name type="scientific">Saccharothrix ecbatanensis</name>
    <dbReference type="NCBI Taxonomy" id="1105145"/>
    <lineage>
        <taxon>Bacteria</taxon>
        <taxon>Bacillati</taxon>
        <taxon>Actinomycetota</taxon>
        <taxon>Actinomycetes</taxon>
        <taxon>Pseudonocardiales</taxon>
        <taxon>Pseudonocardiaceae</taxon>
        <taxon>Saccharothrix</taxon>
    </lineage>
</organism>
<gene>
    <name evidence="3" type="ORF">F4560_006103</name>
</gene>
<proteinExistence type="predicted"/>
<reference evidence="3 4" key="1">
    <citation type="submission" date="2020-08" db="EMBL/GenBank/DDBJ databases">
        <title>Sequencing the genomes of 1000 actinobacteria strains.</title>
        <authorList>
            <person name="Klenk H.-P."/>
        </authorList>
    </citation>
    <scope>NUCLEOTIDE SEQUENCE [LARGE SCALE GENOMIC DNA]</scope>
    <source>
        <strain evidence="3 4">DSM 45486</strain>
    </source>
</reference>